<feature type="domain" description="C2H2-type" evidence="11">
    <location>
        <begin position="636"/>
        <end position="666"/>
    </location>
</feature>
<feature type="domain" description="C2H2-type" evidence="11">
    <location>
        <begin position="607"/>
        <end position="635"/>
    </location>
</feature>
<dbReference type="SMART" id="SM00355">
    <property type="entry name" value="ZnF_C2H2"/>
    <property type="match status" value="12"/>
</dbReference>
<keyword evidence="7" id="KW-0804">Transcription</keyword>
<dbReference type="Pfam" id="PF13912">
    <property type="entry name" value="zf-C2H2_6"/>
    <property type="match status" value="1"/>
</dbReference>
<keyword evidence="8" id="KW-0539">Nucleus</keyword>
<dbReference type="Proteomes" id="UP000515158">
    <property type="component" value="Unplaced"/>
</dbReference>
<feature type="binding site" evidence="10">
    <location>
        <position position="18"/>
    </location>
    <ligand>
        <name>Zn(2+)</name>
        <dbReference type="ChEBI" id="CHEBI:29105"/>
    </ligand>
</feature>
<proteinExistence type="predicted"/>
<evidence type="ECO:0000256" key="7">
    <source>
        <dbReference type="ARBA" id="ARBA00023163"/>
    </source>
</evidence>
<evidence type="ECO:0000256" key="2">
    <source>
        <dbReference type="ARBA" id="ARBA00022723"/>
    </source>
</evidence>
<feature type="domain" description="C2H2-type" evidence="11">
    <location>
        <begin position="581"/>
        <end position="608"/>
    </location>
</feature>
<dbReference type="Pfam" id="PF07776">
    <property type="entry name" value="zf-AD"/>
    <property type="match status" value="1"/>
</dbReference>
<evidence type="ECO:0000256" key="3">
    <source>
        <dbReference type="ARBA" id="ARBA00022737"/>
    </source>
</evidence>
<evidence type="ECO:0000256" key="5">
    <source>
        <dbReference type="ARBA" id="ARBA00022833"/>
    </source>
</evidence>
<evidence type="ECO:0000259" key="11">
    <source>
        <dbReference type="PROSITE" id="PS50157"/>
    </source>
</evidence>
<dbReference type="GO" id="GO:0005634">
    <property type="term" value="C:nucleus"/>
    <property type="evidence" value="ECO:0007669"/>
    <property type="project" value="UniProtKB-SubCell"/>
</dbReference>
<feature type="domain" description="C2H2-type" evidence="11">
    <location>
        <begin position="413"/>
        <end position="441"/>
    </location>
</feature>
<gene>
    <name evidence="14 15" type="primary">LOC117646431</name>
</gene>
<feature type="domain" description="C2H2-type" evidence="11">
    <location>
        <begin position="691"/>
        <end position="717"/>
    </location>
</feature>
<evidence type="ECO:0000256" key="10">
    <source>
        <dbReference type="PROSITE-ProRule" id="PRU01263"/>
    </source>
</evidence>
<dbReference type="SUPFAM" id="SSF57667">
    <property type="entry name" value="beta-beta-alpha zinc fingers"/>
    <property type="match status" value="6"/>
</dbReference>
<comment type="subcellular location">
    <subcellularLocation>
        <location evidence="1">Nucleus</location>
    </subcellularLocation>
</comment>
<feature type="domain" description="C2H2-type" evidence="11">
    <location>
        <begin position="526"/>
        <end position="554"/>
    </location>
</feature>
<feature type="domain" description="ZAD" evidence="12">
    <location>
        <begin position="16"/>
        <end position="96"/>
    </location>
</feature>
<keyword evidence="2 10" id="KW-0479">Metal-binding</keyword>
<dbReference type="SMART" id="SM00868">
    <property type="entry name" value="zf-AD"/>
    <property type="match status" value="1"/>
</dbReference>
<evidence type="ECO:0000313" key="15">
    <source>
        <dbReference type="RefSeq" id="XP_034243243.1"/>
    </source>
</evidence>
<feature type="binding site" evidence="10">
    <location>
        <position position="21"/>
    </location>
    <ligand>
        <name>Zn(2+)</name>
        <dbReference type="ChEBI" id="CHEBI:29105"/>
    </ligand>
</feature>
<protein>
    <submittedName>
        <fullName evidence="14 15">Zinc finger protein 266-like</fullName>
    </submittedName>
</protein>
<dbReference type="KEGG" id="tpal:117646431"/>
<name>A0A6P8Z8F5_THRPL</name>
<evidence type="ECO:0000256" key="9">
    <source>
        <dbReference type="PROSITE-ProRule" id="PRU00042"/>
    </source>
</evidence>
<feature type="binding site" evidence="10">
    <location>
        <position position="69"/>
    </location>
    <ligand>
        <name>Zn(2+)</name>
        <dbReference type="ChEBI" id="CHEBI:29105"/>
    </ligand>
</feature>
<sequence>MASAVDSFNKLPMCRDFCRLCLEEEDDQFFWDIFQAVDDAGVNLRLVEKIIACLDIMVLIDDGIPHKICGKCMTVVRSFFEFRKQCKLNDASLRRCFITANNENLHTERIGINNSSELSPRGVNESPKQCDQAAFPCTEGSNDSLSVTQDVSKAVQIPSIKQLEDEWSDDEPSATSTVFQGDSIELRLGETQDVSNAVQNPFLKQLEDEWSDDDHSATSTVLQEDTIMESPWRQEDLIAKGNGSCLVTSIGNLDPDKKLPEKCGIDSVTTAEERKEREVLESSDFISGQVSTDKNFIEKSVLMSTNEDSRNNQACQIEDKNMSAPNDGTSTLNETAAVAEEILGRRASRSVKGKWVCSTCNKNYTTLRALKKHILTHYSGQFICSECPASFENEEALSIHKAKHSTSSLYLGYSCEHCFKMYRLKSMLEQHITTEHMLPNDCVTIPGKFLEKCGKCGKNFSSSTEMEAHDDSCGDMSIHSEDDSSDAASIEHLTKSKECTLCKLNFENMPQLTFHLKKIHNIQPSFRCEVCAKVFDTYPKLSDHRSKVHIVKHSCEYCKKKFREKSKLRRHIKLHEEDQLYQCNLCSKSFRTIGTLQSHQKTHTKPFQCGDCTKKFRNRYQLNLHKNATHRGIKDFMCDRCGEKFICKTRLKQHVSNSMKHNLECDICGEMFCVKQKFQRHVKCHDSTNLYLCKKCDAKFLSSQGLCSHMRLQHPPL</sequence>
<evidence type="ECO:0000256" key="8">
    <source>
        <dbReference type="ARBA" id="ARBA00023242"/>
    </source>
</evidence>
<dbReference type="InterPro" id="IPR013087">
    <property type="entry name" value="Znf_C2H2_type"/>
</dbReference>
<feature type="domain" description="C2H2-type" evidence="11">
    <location>
        <begin position="355"/>
        <end position="382"/>
    </location>
</feature>
<dbReference type="InterPro" id="IPR012934">
    <property type="entry name" value="Znf_AD"/>
</dbReference>
<keyword evidence="6" id="KW-0805">Transcription regulation</keyword>
<dbReference type="OrthoDB" id="5982876at2759"/>
<dbReference type="Pfam" id="PF00096">
    <property type="entry name" value="zf-C2H2"/>
    <property type="match status" value="4"/>
</dbReference>
<evidence type="ECO:0000313" key="13">
    <source>
        <dbReference type="Proteomes" id="UP000515158"/>
    </source>
</evidence>
<accession>A0A6P8Z8F5</accession>
<feature type="domain" description="C2H2-type" evidence="11">
    <location>
        <begin position="451"/>
        <end position="484"/>
    </location>
</feature>
<dbReference type="AlphaFoldDB" id="A0A6P8Z8F5"/>
<dbReference type="RefSeq" id="XP_034243243.1">
    <property type="nucleotide sequence ID" value="XM_034387352.1"/>
</dbReference>
<keyword evidence="5 10" id="KW-0862">Zinc</keyword>
<keyword evidence="3" id="KW-0677">Repeat</keyword>
<dbReference type="GO" id="GO:0000981">
    <property type="term" value="F:DNA-binding transcription factor activity, RNA polymerase II-specific"/>
    <property type="evidence" value="ECO:0007669"/>
    <property type="project" value="TreeGrafter"/>
</dbReference>
<dbReference type="Gene3D" id="3.40.1800.20">
    <property type="match status" value="1"/>
</dbReference>
<dbReference type="SUPFAM" id="SSF57716">
    <property type="entry name" value="Glucocorticoid receptor-like (DNA-binding domain)"/>
    <property type="match status" value="1"/>
</dbReference>
<feature type="domain" description="C2H2-type" evidence="11">
    <location>
        <begin position="553"/>
        <end position="580"/>
    </location>
</feature>
<dbReference type="PROSITE" id="PS00028">
    <property type="entry name" value="ZINC_FINGER_C2H2_1"/>
    <property type="match status" value="9"/>
</dbReference>
<feature type="domain" description="C2H2-type" evidence="11">
    <location>
        <begin position="382"/>
        <end position="409"/>
    </location>
</feature>
<dbReference type="RefSeq" id="XP_034243242.1">
    <property type="nucleotide sequence ID" value="XM_034387351.1"/>
</dbReference>
<keyword evidence="4 9" id="KW-0863">Zinc-finger</keyword>
<dbReference type="InterPro" id="IPR036236">
    <property type="entry name" value="Znf_C2H2_sf"/>
</dbReference>
<dbReference type="GO" id="GO:0008270">
    <property type="term" value="F:zinc ion binding"/>
    <property type="evidence" value="ECO:0007669"/>
    <property type="project" value="UniProtKB-UniRule"/>
</dbReference>
<feature type="domain" description="C2H2-type" evidence="11">
    <location>
        <begin position="663"/>
        <end position="690"/>
    </location>
</feature>
<dbReference type="FunFam" id="3.30.160.60:FF:000621">
    <property type="entry name" value="FLT3-interacting zinc finger 1"/>
    <property type="match status" value="1"/>
</dbReference>
<dbReference type="Gene3D" id="3.30.160.60">
    <property type="entry name" value="Classic Zinc Finger"/>
    <property type="match status" value="6"/>
</dbReference>
<evidence type="ECO:0000256" key="1">
    <source>
        <dbReference type="ARBA" id="ARBA00004123"/>
    </source>
</evidence>
<organism evidence="14">
    <name type="scientific">Thrips palmi</name>
    <name type="common">Melon thrips</name>
    <dbReference type="NCBI Taxonomy" id="161013"/>
    <lineage>
        <taxon>Eukaryota</taxon>
        <taxon>Metazoa</taxon>
        <taxon>Ecdysozoa</taxon>
        <taxon>Arthropoda</taxon>
        <taxon>Hexapoda</taxon>
        <taxon>Insecta</taxon>
        <taxon>Pterygota</taxon>
        <taxon>Neoptera</taxon>
        <taxon>Paraneoptera</taxon>
        <taxon>Thysanoptera</taxon>
        <taxon>Terebrantia</taxon>
        <taxon>Thripoidea</taxon>
        <taxon>Thripidae</taxon>
        <taxon>Thrips</taxon>
    </lineage>
</organism>
<evidence type="ECO:0000259" key="12">
    <source>
        <dbReference type="PROSITE" id="PS51915"/>
    </source>
</evidence>
<dbReference type="PANTHER" id="PTHR24394:SF29">
    <property type="entry name" value="MYONEURIN"/>
    <property type="match status" value="1"/>
</dbReference>
<feature type="binding site" evidence="10">
    <location>
        <position position="72"/>
    </location>
    <ligand>
        <name>Zn(2+)</name>
        <dbReference type="ChEBI" id="CHEBI:29105"/>
    </ligand>
</feature>
<evidence type="ECO:0000256" key="4">
    <source>
        <dbReference type="ARBA" id="ARBA00022771"/>
    </source>
</evidence>
<dbReference type="PANTHER" id="PTHR24394">
    <property type="entry name" value="ZINC FINGER PROTEIN"/>
    <property type="match status" value="1"/>
</dbReference>
<dbReference type="GeneID" id="117646431"/>
<reference evidence="14 15" key="1">
    <citation type="submission" date="2025-04" db="UniProtKB">
        <authorList>
            <consortium name="RefSeq"/>
        </authorList>
    </citation>
    <scope>IDENTIFICATION</scope>
    <source>
        <tissue evidence="14 15">Total insect</tissue>
    </source>
</reference>
<evidence type="ECO:0000313" key="14">
    <source>
        <dbReference type="RefSeq" id="XP_034243242.1"/>
    </source>
</evidence>
<dbReference type="PROSITE" id="PS50157">
    <property type="entry name" value="ZINC_FINGER_C2H2_2"/>
    <property type="match status" value="11"/>
</dbReference>
<dbReference type="PROSITE" id="PS51915">
    <property type="entry name" value="ZAD"/>
    <property type="match status" value="1"/>
</dbReference>
<keyword evidence="13" id="KW-1185">Reference proteome</keyword>
<evidence type="ECO:0000256" key="6">
    <source>
        <dbReference type="ARBA" id="ARBA00023015"/>
    </source>
</evidence>